<dbReference type="InterPro" id="IPR005656">
    <property type="entry name" value="MmgE_PrpD"/>
</dbReference>
<dbReference type="PANTHER" id="PTHR16943">
    <property type="entry name" value="2-METHYLCITRATE DEHYDRATASE-RELATED"/>
    <property type="match status" value="1"/>
</dbReference>
<comment type="caution">
    <text evidence="4">The sequence shown here is derived from an EMBL/GenBank/DDBJ whole genome shotgun (WGS) entry which is preliminary data.</text>
</comment>
<comment type="similarity">
    <text evidence="1">Belongs to the PrpD family.</text>
</comment>
<dbReference type="GO" id="GO:0016829">
    <property type="term" value="F:lyase activity"/>
    <property type="evidence" value="ECO:0007669"/>
    <property type="project" value="InterPro"/>
</dbReference>
<dbReference type="EMBL" id="JAAMAY010000021">
    <property type="protein sequence ID" value="NTC29216.1"/>
    <property type="molecule type" value="Genomic_DNA"/>
</dbReference>
<dbReference type="InterPro" id="IPR045336">
    <property type="entry name" value="MmgE_PrpD_N"/>
</dbReference>
<feature type="domain" description="MmgE/PrpD C-terminal" evidence="3">
    <location>
        <begin position="274"/>
        <end position="439"/>
    </location>
</feature>
<dbReference type="Proteomes" id="UP000702952">
    <property type="component" value="Unassembled WGS sequence"/>
</dbReference>
<reference evidence="4" key="1">
    <citation type="journal article" date="2020" name="Science">
        <title>Unexpected conservation and global transmission of agrobacterial virulence plasmids.</title>
        <authorList>
            <person name="Weisberg A.J."/>
            <person name="Davis E.W. 2nd"/>
            <person name="Tabima J."/>
            <person name="Belcher M.S."/>
            <person name="Miller M."/>
            <person name="Kuo C.H."/>
            <person name="Loper J.E."/>
            <person name="Grunwald N.J."/>
            <person name="Putnam M.L."/>
            <person name="Chang J.H."/>
        </authorList>
    </citation>
    <scope>NUCLEOTIDE SEQUENCE</scope>
    <source>
        <strain evidence="4">17-1853-1a</strain>
    </source>
</reference>
<evidence type="ECO:0000259" key="2">
    <source>
        <dbReference type="Pfam" id="PF03972"/>
    </source>
</evidence>
<dbReference type="InterPro" id="IPR042183">
    <property type="entry name" value="MmgE/PrpD_sf_1"/>
</dbReference>
<dbReference type="RefSeq" id="WP_065660664.1">
    <property type="nucleotide sequence ID" value="NZ_CP123840.1"/>
</dbReference>
<evidence type="ECO:0000313" key="5">
    <source>
        <dbReference type="Proteomes" id="UP000702952"/>
    </source>
</evidence>
<evidence type="ECO:0000313" key="4">
    <source>
        <dbReference type="EMBL" id="NTC29216.1"/>
    </source>
</evidence>
<name>A0AA44J9D9_AGRTU</name>
<sequence length="463" mass="48694">MTRPVANTPIDKLAQFVSALDHDAIPASVVAKVKVHIADTLAAAIAGARSGEFAITHQAMHPKGATRLWGTGLSGSPRDAALINGVAAHAFELDDAGGCDHSGAVIMPAVFSALHEVARPVDGKRMIAAVVAGYDAGRRILEATGGYDAHNGLGWHSTGTCGTVAAAAAVSNLLGLNASATRDAMTLATSFSSGLWAFIHDGSQAKKLHAGRAAEGGLVAALLAAKGFAGPSRVFDEVWGGFFTSFNRSACEPDLLSEGLGDVWKVNRAVLKPYASCRGAHSAVDALDDLLAETDRAPEVIARIGLRMSGMLANMCGAKVAGAMAPTQMSLPYALAARCAFGTAGLQAYTEERRKHLEVQAMMDRIEIYVDPSMNAMAEPVVTLTFRDGLVVERMVPRATGSAERPMPASAVAAKFRELTAMSLPEDRVETLWEMLGKLEQINDCTEIEAQMSGHAETRPTFR</sequence>
<dbReference type="SUPFAM" id="SSF103378">
    <property type="entry name" value="2-methylcitrate dehydratase PrpD"/>
    <property type="match status" value="1"/>
</dbReference>
<evidence type="ECO:0000259" key="3">
    <source>
        <dbReference type="Pfam" id="PF19305"/>
    </source>
</evidence>
<feature type="domain" description="MmgE/PrpD N-terminal" evidence="2">
    <location>
        <begin position="12"/>
        <end position="246"/>
    </location>
</feature>
<dbReference type="Pfam" id="PF03972">
    <property type="entry name" value="MmgE_PrpD_N"/>
    <property type="match status" value="1"/>
</dbReference>
<dbReference type="InterPro" id="IPR042188">
    <property type="entry name" value="MmgE/PrpD_sf_2"/>
</dbReference>
<protein>
    <submittedName>
        <fullName evidence="4">MmgE/PrpD family protein</fullName>
    </submittedName>
</protein>
<dbReference type="AlphaFoldDB" id="A0AA44J9D9"/>
<dbReference type="Gene3D" id="3.30.1330.120">
    <property type="entry name" value="2-methylcitrate dehydratase PrpD"/>
    <property type="match status" value="1"/>
</dbReference>
<dbReference type="PANTHER" id="PTHR16943:SF8">
    <property type="entry name" value="2-METHYLCITRATE DEHYDRATASE"/>
    <property type="match status" value="1"/>
</dbReference>
<accession>A0AA44J9D9</accession>
<dbReference type="InterPro" id="IPR045337">
    <property type="entry name" value="MmgE_PrpD_C"/>
</dbReference>
<dbReference type="Pfam" id="PF19305">
    <property type="entry name" value="MmgE_PrpD_C"/>
    <property type="match status" value="1"/>
</dbReference>
<dbReference type="InterPro" id="IPR036148">
    <property type="entry name" value="MmgE/PrpD_sf"/>
</dbReference>
<organism evidence="4 5">
    <name type="scientific">Agrobacterium tumefaciens</name>
    <dbReference type="NCBI Taxonomy" id="358"/>
    <lineage>
        <taxon>Bacteria</taxon>
        <taxon>Pseudomonadati</taxon>
        <taxon>Pseudomonadota</taxon>
        <taxon>Alphaproteobacteria</taxon>
        <taxon>Hyphomicrobiales</taxon>
        <taxon>Rhizobiaceae</taxon>
        <taxon>Rhizobium/Agrobacterium group</taxon>
        <taxon>Agrobacterium</taxon>
        <taxon>Agrobacterium tumefaciens complex</taxon>
    </lineage>
</organism>
<proteinExistence type="inferred from homology"/>
<gene>
    <name evidence="4" type="ORF">G6M46_13700</name>
</gene>
<dbReference type="Gene3D" id="1.10.4100.10">
    <property type="entry name" value="2-methylcitrate dehydratase PrpD"/>
    <property type="match status" value="1"/>
</dbReference>
<evidence type="ECO:0000256" key="1">
    <source>
        <dbReference type="ARBA" id="ARBA00006174"/>
    </source>
</evidence>